<dbReference type="PANTHER" id="PTHR22993">
    <property type="entry name" value="FORMAMIDOPYRIMIDINE-DNA GLYCOSYLASE"/>
    <property type="match status" value="1"/>
</dbReference>
<dbReference type="InterPro" id="IPR010979">
    <property type="entry name" value="Ribosomal_uS13-like_H2TH"/>
</dbReference>
<feature type="domain" description="Formamidopyrimidine-DNA glycosylase catalytic" evidence="18">
    <location>
        <begin position="2"/>
        <end position="129"/>
    </location>
</feature>
<dbReference type="SUPFAM" id="SSF57716">
    <property type="entry name" value="Glucocorticoid receptor-like (DNA-binding domain)"/>
    <property type="match status" value="1"/>
</dbReference>
<evidence type="ECO:0000256" key="9">
    <source>
        <dbReference type="ARBA" id="ARBA00022833"/>
    </source>
</evidence>
<evidence type="ECO:0000256" key="12">
    <source>
        <dbReference type="ARBA" id="ARBA00023239"/>
    </source>
</evidence>
<proteinExistence type="inferred from homology"/>
<comment type="similarity">
    <text evidence="3">Belongs to the FPG family.</text>
</comment>
<dbReference type="SMART" id="SM00898">
    <property type="entry name" value="Fapy_DNA_glyco"/>
    <property type="match status" value="1"/>
</dbReference>
<comment type="subunit">
    <text evidence="4">Monomer.</text>
</comment>
<keyword evidence="7 16" id="KW-0863">Zinc-finger</keyword>
<protein>
    <submittedName>
        <fullName evidence="19">DNA-formamidopyrimidine glycosylase</fullName>
    </submittedName>
</protein>
<evidence type="ECO:0000259" key="17">
    <source>
        <dbReference type="PROSITE" id="PS51066"/>
    </source>
</evidence>
<dbReference type="FunFam" id="1.10.8.50:FF:000003">
    <property type="entry name" value="Formamidopyrimidine-DNA glycosylase"/>
    <property type="match status" value="1"/>
</dbReference>
<dbReference type="SUPFAM" id="SSF81624">
    <property type="entry name" value="N-terminal domain of MutM-like DNA repair proteins"/>
    <property type="match status" value="1"/>
</dbReference>
<keyword evidence="10" id="KW-0238">DNA-binding</keyword>
<dbReference type="InterPro" id="IPR035937">
    <property type="entry name" value="FPG_N"/>
</dbReference>
<evidence type="ECO:0000313" key="20">
    <source>
        <dbReference type="Proteomes" id="UP000228568"/>
    </source>
</evidence>
<organism evidence="19 20">
    <name type="scientific">Candidatus Magasanikbacteria bacterium CG_4_10_14_0_2_um_filter_37_12</name>
    <dbReference type="NCBI Taxonomy" id="1974637"/>
    <lineage>
        <taxon>Bacteria</taxon>
        <taxon>Candidatus Magasanikiibacteriota</taxon>
    </lineage>
</organism>
<dbReference type="NCBIfam" id="TIGR00577">
    <property type="entry name" value="fpg"/>
    <property type="match status" value="1"/>
</dbReference>
<comment type="catalytic activity">
    <reaction evidence="1">
        <text>Hydrolysis of DNA containing ring-opened 7-methylguanine residues, releasing 2,6-diamino-4-hydroxy-5-(N-methyl)formamidopyrimidine.</text>
        <dbReference type="EC" id="3.2.2.23"/>
    </reaction>
</comment>
<dbReference type="GO" id="GO:0008270">
    <property type="term" value="F:zinc ion binding"/>
    <property type="evidence" value="ECO:0007669"/>
    <property type="project" value="UniProtKB-KW"/>
</dbReference>
<evidence type="ECO:0000256" key="11">
    <source>
        <dbReference type="ARBA" id="ARBA00023204"/>
    </source>
</evidence>
<dbReference type="GO" id="GO:0003684">
    <property type="term" value="F:damaged DNA binding"/>
    <property type="evidence" value="ECO:0007669"/>
    <property type="project" value="InterPro"/>
</dbReference>
<evidence type="ECO:0000256" key="2">
    <source>
        <dbReference type="ARBA" id="ARBA00001947"/>
    </source>
</evidence>
<dbReference type="InterPro" id="IPR015887">
    <property type="entry name" value="DNA_glyclase_Znf_dom_DNA_BS"/>
</dbReference>
<sequence>MPELPEIETIVRDLKTHIVGLSIDHIELRLPKMVKQPEGNFLTLLENNHFSKIRRRAKYLIFEINNSTNSMVVHLRMTGQMIYKRENNFLAGGHGTKEDLKTLPNKFSHIIFYFVDGSQLFFNDMRQFGYLEIADENRMQEIDVKLGVEPLEQEFTLEKFEKLLEKKKVNIKSFLLNQKFVVGLGNIYVDETLFDAEVLPNRPVNSLAKSEIKKIYKAIIRVLRQAVKERGTTFNDYRDANGNKGNFFNFLKVYGRSGKKCKRCKSNVLKKNKIAGRGTVYCRVCQK</sequence>
<dbReference type="Gene3D" id="1.10.8.50">
    <property type="match status" value="1"/>
</dbReference>
<comment type="caution">
    <text evidence="19">The sequence shown here is derived from an EMBL/GenBank/DDBJ whole genome shotgun (WGS) entry which is preliminary data.</text>
</comment>
<dbReference type="InterPro" id="IPR015886">
    <property type="entry name" value="H2TH_FPG"/>
</dbReference>
<evidence type="ECO:0000256" key="8">
    <source>
        <dbReference type="ARBA" id="ARBA00022801"/>
    </source>
</evidence>
<reference evidence="20" key="1">
    <citation type="submission" date="2017-09" db="EMBL/GenBank/DDBJ databases">
        <title>Depth-based differentiation of microbial function through sediment-hosted aquifers and enrichment of novel symbionts in the deep terrestrial subsurface.</title>
        <authorList>
            <person name="Probst A.J."/>
            <person name="Ladd B."/>
            <person name="Jarett J.K."/>
            <person name="Geller-Mcgrath D.E."/>
            <person name="Sieber C.M.K."/>
            <person name="Emerson J.B."/>
            <person name="Anantharaman K."/>
            <person name="Thomas B.C."/>
            <person name="Malmstrom R."/>
            <person name="Stieglmeier M."/>
            <person name="Klingl A."/>
            <person name="Woyke T."/>
            <person name="Ryan C.M."/>
            <person name="Banfield J.F."/>
        </authorList>
    </citation>
    <scope>NUCLEOTIDE SEQUENCE [LARGE SCALE GENOMIC DNA]</scope>
</reference>
<keyword evidence="8" id="KW-0378">Hydrolase</keyword>
<dbReference type="Proteomes" id="UP000228568">
    <property type="component" value="Unassembled WGS sequence"/>
</dbReference>
<keyword evidence="5" id="KW-0479">Metal-binding</keyword>
<comment type="cofactor">
    <cofactor evidence="2">
        <name>Zn(2+)</name>
        <dbReference type="ChEBI" id="CHEBI:29105"/>
    </cofactor>
</comment>
<evidence type="ECO:0000256" key="5">
    <source>
        <dbReference type="ARBA" id="ARBA00022723"/>
    </source>
</evidence>
<evidence type="ECO:0000313" key="19">
    <source>
        <dbReference type="EMBL" id="PIZ94343.1"/>
    </source>
</evidence>
<name>A0A2M7V6P2_9BACT</name>
<dbReference type="PROSITE" id="PS51066">
    <property type="entry name" value="ZF_FPG_2"/>
    <property type="match status" value="1"/>
</dbReference>
<keyword evidence="13" id="KW-0511">Multifunctional enzyme</keyword>
<dbReference type="PROSITE" id="PS51068">
    <property type="entry name" value="FPG_CAT"/>
    <property type="match status" value="1"/>
</dbReference>
<evidence type="ECO:0000256" key="10">
    <source>
        <dbReference type="ARBA" id="ARBA00023125"/>
    </source>
</evidence>
<evidence type="ECO:0000256" key="14">
    <source>
        <dbReference type="ARBA" id="ARBA00023295"/>
    </source>
</evidence>
<gene>
    <name evidence="19" type="ORF">COX81_03875</name>
</gene>
<keyword evidence="9" id="KW-0862">Zinc</keyword>
<comment type="catalytic activity">
    <reaction evidence="15">
        <text>2'-deoxyribonucleotide-(2'-deoxyribose 5'-phosphate)-2'-deoxyribonucleotide-DNA = a 3'-end 2'-deoxyribonucleotide-(2,3-dehydro-2,3-deoxyribose 5'-phosphate)-DNA + a 5'-end 5'-phospho-2'-deoxyribonucleoside-DNA + H(+)</text>
        <dbReference type="Rhea" id="RHEA:66592"/>
        <dbReference type="Rhea" id="RHEA-COMP:13180"/>
        <dbReference type="Rhea" id="RHEA-COMP:16897"/>
        <dbReference type="Rhea" id="RHEA-COMP:17067"/>
        <dbReference type="ChEBI" id="CHEBI:15378"/>
        <dbReference type="ChEBI" id="CHEBI:136412"/>
        <dbReference type="ChEBI" id="CHEBI:157695"/>
        <dbReference type="ChEBI" id="CHEBI:167181"/>
        <dbReference type="EC" id="4.2.99.18"/>
    </reaction>
</comment>
<dbReference type="SMART" id="SM01232">
    <property type="entry name" value="H2TH"/>
    <property type="match status" value="1"/>
</dbReference>
<evidence type="ECO:0000256" key="4">
    <source>
        <dbReference type="ARBA" id="ARBA00011245"/>
    </source>
</evidence>
<dbReference type="InterPro" id="IPR020629">
    <property type="entry name" value="FPG_Glyclase"/>
</dbReference>
<evidence type="ECO:0000259" key="18">
    <source>
        <dbReference type="PROSITE" id="PS51068"/>
    </source>
</evidence>
<dbReference type="GO" id="GO:0140078">
    <property type="term" value="F:class I DNA-(apurinic or apyrimidinic site) endonuclease activity"/>
    <property type="evidence" value="ECO:0007669"/>
    <property type="project" value="UniProtKB-EC"/>
</dbReference>
<evidence type="ECO:0000256" key="7">
    <source>
        <dbReference type="ARBA" id="ARBA00022771"/>
    </source>
</evidence>
<dbReference type="EMBL" id="PFPK01000046">
    <property type="protein sequence ID" value="PIZ94343.1"/>
    <property type="molecule type" value="Genomic_DNA"/>
</dbReference>
<dbReference type="AlphaFoldDB" id="A0A2M7V6P2"/>
<evidence type="ECO:0000256" key="1">
    <source>
        <dbReference type="ARBA" id="ARBA00001668"/>
    </source>
</evidence>
<dbReference type="NCBIfam" id="NF002211">
    <property type="entry name" value="PRK01103.1"/>
    <property type="match status" value="1"/>
</dbReference>
<dbReference type="Pfam" id="PF06831">
    <property type="entry name" value="H2TH"/>
    <property type="match status" value="1"/>
</dbReference>
<evidence type="ECO:0000256" key="16">
    <source>
        <dbReference type="PROSITE-ProRule" id="PRU00391"/>
    </source>
</evidence>
<keyword evidence="6" id="KW-0227">DNA damage</keyword>
<dbReference type="GO" id="GO:0034039">
    <property type="term" value="F:8-oxo-7,8-dihydroguanine DNA N-glycosylase activity"/>
    <property type="evidence" value="ECO:0007669"/>
    <property type="project" value="TreeGrafter"/>
</dbReference>
<dbReference type="Gene3D" id="3.20.190.10">
    <property type="entry name" value="MutM-like, N-terminal"/>
    <property type="match status" value="1"/>
</dbReference>
<dbReference type="Pfam" id="PF01149">
    <property type="entry name" value="Fapy_DNA_glyco"/>
    <property type="match status" value="1"/>
</dbReference>
<dbReference type="PROSITE" id="PS01242">
    <property type="entry name" value="ZF_FPG_1"/>
    <property type="match status" value="1"/>
</dbReference>
<keyword evidence="14" id="KW-0326">Glycosidase</keyword>
<dbReference type="InterPro" id="IPR012319">
    <property type="entry name" value="FPG_cat"/>
</dbReference>
<evidence type="ECO:0000256" key="6">
    <source>
        <dbReference type="ARBA" id="ARBA00022763"/>
    </source>
</evidence>
<dbReference type="SUPFAM" id="SSF46946">
    <property type="entry name" value="S13-like H2TH domain"/>
    <property type="match status" value="1"/>
</dbReference>
<dbReference type="GO" id="GO:0006284">
    <property type="term" value="P:base-excision repair"/>
    <property type="evidence" value="ECO:0007669"/>
    <property type="project" value="InterPro"/>
</dbReference>
<dbReference type="PANTHER" id="PTHR22993:SF9">
    <property type="entry name" value="FORMAMIDOPYRIMIDINE-DNA GLYCOSYLASE"/>
    <property type="match status" value="1"/>
</dbReference>
<dbReference type="InterPro" id="IPR000214">
    <property type="entry name" value="Znf_DNA_glyclase/AP_lyase"/>
</dbReference>
<evidence type="ECO:0000256" key="13">
    <source>
        <dbReference type="ARBA" id="ARBA00023268"/>
    </source>
</evidence>
<accession>A0A2M7V6P2</accession>
<feature type="domain" description="FPG-type" evidence="17">
    <location>
        <begin position="252"/>
        <end position="287"/>
    </location>
</feature>
<keyword evidence="12" id="KW-0456">Lyase</keyword>
<evidence type="ECO:0000256" key="15">
    <source>
        <dbReference type="ARBA" id="ARBA00044632"/>
    </source>
</evidence>
<evidence type="ECO:0000256" key="3">
    <source>
        <dbReference type="ARBA" id="ARBA00009409"/>
    </source>
</evidence>
<keyword evidence="11" id="KW-0234">DNA repair</keyword>
<dbReference type="CDD" id="cd08966">
    <property type="entry name" value="EcFpg-like_N"/>
    <property type="match status" value="1"/>
</dbReference>